<name>F0WC59_9STRA</name>
<dbReference type="HOGENOM" id="CLU_033666_10_4_1"/>
<sequence>MPRGKMLTEREIGLIIGLHGEGKSNREIAASVGRSEKAVRILLSKKDGTKPTEKQMSSRKIAVALDHVVKRTTVLRVLRTSKITSYIERKSPPHLKKTQRPGAWRLRRNI</sequence>
<dbReference type="Gene3D" id="1.10.10.60">
    <property type="entry name" value="Homeodomain-like"/>
    <property type="match status" value="1"/>
</dbReference>
<protein>
    <submittedName>
        <fullName evidence="2">AlNc14C56G4242 protein</fullName>
    </submittedName>
</protein>
<accession>F0WC59</accession>
<organism evidence="2">
    <name type="scientific">Albugo laibachii Nc14</name>
    <dbReference type="NCBI Taxonomy" id="890382"/>
    <lineage>
        <taxon>Eukaryota</taxon>
        <taxon>Sar</taxon>
        <taxon>Stramenopiles</taxon>
        <taxon>Oomycota</taxon>
        <taxon>Peronosporomycetes</taxon>
        <taxon>Albuginales</taxon>
        <taxon>Albuginaceae</taxon>
        <taxon>Albugo</taxon>
    </lineage>
</organism>
<gene>
    <name evidence="2" type="primary">AlNc14C56G4242</name>
    <name evidence="2" type="ORF">ALNC14_049150</name>
</gene>
<reference evidence="2" key="1">
    <citation type="journal article" date="2011" name="PLoS Biol.">
        <title>Gene gain and loss during evolution of obligate parasitism in the white rust pathogen of Arabidopsis thaliana.</title>
        <authorList>
            <person name="Kemen E."/>
            <person name="Gardiner A."/>
            <person name="Schultz-Larsen T."/>
            <person name="Kemen A.C."/>
            <person name="Balmuth A.L."/>
            <person name="Robert-Seilaniantz A."/>
            <person name="Bailey K."/>
            <person name="Holub E."/>
            <person name="Studholme D.J."/>
            <person name="Maclean D."/>
            <person name="Jones J.D."/>
        </authorList>
    </citation>
    <scope>NUCLEOTIDE SEQUENCE</scope>
</reference>
<evidence type="ECO:0000313" key="2">
    <source>
        <dbReference type="EMBL" id="CCA18772.1"/>
    </source>
</evidence>
<reference evidence="2" key="2">
    <citation type="submission" date="2011-02" db="EMBL/GenBank/DDBJ databases">
        <authorList>
            <person name="MacLean D."/>
        </authorList>
    </citation>
    <scope>NUCLEOTIDE SEQUENCE</scope>
</reference>
<feature type="compositionally biased region" description="Basic residues" evidence="1">
    <location>
        <begin position="92"/>
        <end position="110"/>
    </location>
</feature>
<feature type="region of interest" description="Disordered" evidence="1">
    <location>
        <begin position="91"/>
        <end position="110"/>
    </location>
</feature>
<proteinExistence type="predicted"/>
<evidence type="ECO:0000256" key="1">
    <source>
        <dbReference type="SAM" id="MobiDB-lite"/>
    </source>
</evidence>
<dbReference type="AlphaFoldDB" id="F0WC59"/>
<dbReference type="EMBL" id="FR824101">
    <property type="protein sequence ID" value="CCA18772.1"/>
    <property type="molecule type" value="Genomic_DNA"/>
</dbReference>